<feature type="compositionally biased region" description="Basic and acidic residues" evidence="1">
    <location>
        <begin position="350"/>
        <end position="360"/>
    </location>
</feature>
<comment type="caution">
    <text evidence="2">The sequence shown here is derived from an EMBL/GenBank/DDBJ whole genome shotgun (WGS) entry which is preliminary data.</text>
</comment>
<accession>A0ABD2XNQ0</accession>
<feature type="region of interest" description="Disordered" evidence="1">
    <location>
        <begin position="307"/>
        <end position="360"/>
    </location>
</feature>
<dbReference type="EMBL" id="JBJJXI010000019">
    <property type="protein sequence ID" value="KAL3406407.1"/>
    <property type="molecule type" value="Genomic_DNA"/>
</dbReference>
<proteinExistence type="predicted"/>
<protein>
    <submittedName>
        <fullName evidence="2">Uncharacterized protein</fullName>
    </submittedName>
</protein>
<keyword evidence="3" id="KW-1185">Reference proteome</keyword>
<reference evidence="2 3" key="1">
    <citation type="journal article" date="2024" name="bioRxiv">
        <title>A reference genome for Trichogramma kaykai: A tiny desert-dwelling parasitoid wasp with competing sex-ratio distorters.</title>
        <authorList>
            <person name="Culotta J."/>
            <person name="Lindsey A.R."/>
        </authorList>
    </citation>
    <scope>NUCLEOTIDE SEQUENCE [LARGE SCALE GENOMIC DNA]</scope>
    <source>
        <strain evidence="2 3">KSX58</strain>
    </source>
</reference>
<dbReference type="AlphaFoldDB" id="A0ABD2XNQ0"/>
<feature type="compositionally biased region" description="Polar residues" evidence="1">
    <location>
        <begin position="8"/>
        <end position="18"/>
    </location>
</feature>
<sequence>MSVDMASDSETITPTSEDAQMISADAPPATEDKKLALLQWENERLKEFLTERNTELRKQFNMLLALQTEIMKICKDYRIKFTEANYLIKLLSERVKNSAQNDDRTVDANGENAAIPVQPMSTENMSEIHKVFHTLIENIKIPNDVELLSLMDDKYKEYLEGKYLTEMNVFLKQLAENKCDSNDVDVENVDSQKEKMLDFIRCFQEQCLKNLNPEELTQKCSNFINNVKSIVIRNKELQCKGLDKENSNHLFSQLKTVTDIQLQIIRDETVTAKVQRNLLQTLVDYDRVTDIFTVLKNQSPVDFNSVELNEKDRKVNSGEKNDEEAEDSEETSSDEEEENDESLSSDVDNTEEKPATEKKQGSIENNAVFIELDYIKQCVKNDKLTEELAKAQQEVKNRDTVIQALREEISKMCDKEDIITAYKLEAEIRDFEIIDLQQAEKEYLQQIQTLSTTVQNQMDELERLRQAAGPNQPAQPE</sequence>
<evidence type="ECO:0000256" key="1">
    <source>
        <dbReference type="SAM" id="MobiDB-lite"/>
    </source>
</evidence>
<feature type="compositionally biased region" description="Basic and acidic residues" evidence="1">
    <location>
        <begin position="308"/>
        <end position="320"/>
    </location>
</feature>
<feature type="region of interest" description="Disordered" evidence="1">
    <location>
        <begin position="1"/>
        <end position="24"/>
    </location>
</feature>
<evidence type="ECO:0000313" key="2">
    <source>
        <dbReference type="EMBL" id="KAL3406407.1"/>
    </source>
</evidence>
<dbReference type="Gene3D" id="1.20.5.390">
    <property type="entry name" value="L1 transposable element, trimerization domain"/>
    <property type="match status" value="1"/>
</dbReference>
<dbReference type="Proteomes" id="UP001627154">
    <property type="component" value="Unassembled WGS sequence"/>
</dbReference>
<gene>
    <name evidence="2" type="ORF">TKK_001738</name>
</gene>
<organism evidence="2 3">
    <name type="scientific">Trichogramma kaykai</name>
    <dbReference type="NCBI Taxonomy" id="54128"/>
    <lineage>
        <taxon>Eukaryota</taxon>
        <taxon>Metazoa</taxon>
        <taxon>Ecdysozoa</taxon>
        <taxon>Arthropoda</taxon>
        <taxon>Hexapoda</taxon>
        <taxon>Insecta</taxon>
        <taxon>Pterygota</taxon>
        <taxon>Neoptera</taxon>
        <taxon>Endopterygota</taxon>
        <taxon>Hymenoptera</taxon>
        <taxon>Apocrita</taxon>
        <taxon>Proctotrupomorpha</taxon>
        <taxon>Chalcidoidea</taxon>
        <taxon>Trichogrammatidae</taxon>
        <taxon>Trichogramma</taxon>
    </lineage>
</organism>
<evidence type="ECO:0000313" key="3">
    <source>
        <dbReference type="Proteomes" id="UP001627154"/>
    </source>
</evidence>
<name>A0ABD2XNQ0_9HYME</name>
<feature type="compositionally biased region" description="Acidic residues" evidence="1">
    <location>
        <begin position="321"/>
        <end position="343"/>
    </location>
</feature>